<evidence type="ECO:0000256" key="1">
    <source>
        <dbReference type="SAM" id="MobiDB-lite"/>
    </source>
</evidence>
<organism evidence="3 4">
    <name type="scientific">Novipirellula galeiformis</name>
    <dbReference type="NCBI Taxonomy" id="2528004"/>
    <lineage>
        <taxon>Bacteria</taxon>
        <taxon>Pseudomonadati</taxon>
        <taxon>Planctomycetota</taxon>
        <taxon>Planctomycetia</taxon>
        <taxon>Pirellulales</taxon>
        <taxon>Pirellulaceae</taxon>
        <taxon>Novipirellula</taxon>
    </lineage>
</organism>
<evidence type="ECO:0000313" key="4">
    <source>
        <dbReference type="Proteomes" id="UP000316304"/>
    </source>
</evidence>
<keyword evidence="2" id="KW-0812">Transmembrane</keyword>
<feature type="transmembrane region" description="Helical" evidence="2">
    <location>
        <begin position="41"/>
        <end position="63"/>
    </location>
</feature>
<dbReference type="EMBL" id="SJPT01000002">
    <property type="protein sequence ID" value="TWU25384.1"/>
    <property type="molecule type" value="Genomic_DNA"/>
</dbReference>
<feature type="region of interest" description="Disordered" evidence="1">
    <location>
        <begin position="202"/>
        <end position="221"/>
    </location>
</feature>
<keyword evidence="2" id="KW-0472">Membrane</keyword>
<dbReference type="AlphaFoldDB" id="A0A5C6CPI0"/>
<keyword evidence="2" id="KW-1133">Transmembrane helix</keyword>
<gene>
    <name evidence="3" type="ORF">Pla52o_16850</name>
</gene>
<reference evidence="3 4" key="1">
    <citation type="submission" date="2019-02" db="EMBL/GenBank/DDBJ databases">
        <title>Deep-cultivation of Planctomycetes and their phenomic and genomic characterization uncovers novel biology.</title>
        <authorList>
            <person name="Wiegand S."/>
            <person name="Jogler M."/>
            <person name="Boedeker C."/>
            <person name="Pinto D."/>
            <person name="Vollmers J."/>
            <person name="Rivas-Marin E."/>
            <person name="Kohn T."/>
            <person name="Peeters S.H."/>
            <person name="Heuer A."/>
            <person name="Rast P."/>
            <person name="Oberbeckmann S."/>
            <person name="Bunk B."/>
            <person name="Jeske O."/>
            <person name="Meyerdierks A."/>
            <person name="Storesund J.E."/>
            <person name="Kallscheuer N."/>
            <person name="Luecker S."/>
            <person name="Lage O.M."/>
            <person name="Pohl T."/>
            <person name="Merkel B.J."/>
            <person name="Hornburger P."/>
            <person name="Mueller R.-W."/>
            <person name="Bruemmer F."/>
            <person name="Labrenz M."/>
            <person name="Spormann A.M."/>
            <person name="Op Den Camp H."/>
            <person name="Overmann J."/>
            <person name="Amann R."/>
            <person name="Jetten M.S.M."/>
            <person name="Mascher T."/>
            <person name="Medema M.H."/>
            <person name="Devos D.P."/>
            <person name="Kaster A.-K."/>
            <person name="Ovreas L."/>
            <person name="Rohde M."/>
            <person name="Galperin M.Y."/>
            <person name="Jogler C."/>
        </authorList>
    </citation>
    <scope>NUCLEOTIDE SEQUENCE [LARGE SCALE GENOMIC DNA]</scope>
    <source>
        <strain evidence="3 4">Pla52o</strain>
    </source>
</reference>
<accession>A0A5C6CPI0</accession>
<evidence type="ECO:0000256" key="2">
    <source>
        <dbReference type="SAM" id="Phobius"/>
    </source>
</evidence>
<dbReference type="Proteomes" id="UP000316304">
    <property type="component" value="Unassembled WGS sequence"/>
</dbReference>
<sequence length="221" mass="24537">MSTLLSITCRHLAIRYPAHFLECVNLIFGNKMIRKFSFQRCGVFLLIGSFLYSATLLVGWSVADEVGAKQQVAERTFSAAVPLREDTLDSTKVLGSAEKSMFRFSPTAGIDLRGYRLHERFGLCLIVDTNQKASVLTGGLPTDQEMLLAAVFIRNLIASREGLAIDFRLDQWVRKELSISDGQELPPKVQAVLDSIEAWQNEGRNQTGQASSRNDTPNAPE</sequence>
<evidence type="ECO:0000313" key="3">
    <source>
        <dbReference type="EMBL" id="TWU25384.1"/>
    </source>
</evidence>
<proteinExistence type="predicted"/>
<protein>
    <submittedName>
        <fullName evidence="3">Uncharacterized protein</fullName>
    </submittedName>
</protein>
<keyword evidence="4" id="KW-1185">Reference proteome</keyword>
<name>A0A5C6CPI0_9BACT</name>
<comment type="caution">
    <text evidence="3">The sequence shown here is derived from an EMBL/GenBank/DDBJ whole genome shotgun (WGS) entry which is preliminary data.</text>
</comment>